<keyword evidence="3" id="KW-1185">Reference proteome</keyword>
<feature type="signal peptide" evidence="1">
    <location>
        <begin position="1"/>
        <end position="47"/>
    </location>
</feature>
<sequence length="171" mass="18575">MLVSHVKTALTTPSRSRLGRRRPVRAAFLALVATAAAVFATPAPSMASGDNYLPECVYASVSCQTGVATTAPPSDARCYSNAIFRVKVCIVYAGDFVYVQDLEADGNSALARIHSGSGNVNARWCRNSLGHNLWVMCNFDWVEDTLKQVSGGYRYSYENYSITSLGQFSNN</sequence>
<dbReference type="Proteomes" id="UP000612585">
    <property type="component" value="Unassembled WGS sequence"/>
</dbReference>
<feature type="chain" id="PRO_5035243516" evidence="1">
    <location>
        <begin position="48"/>
        <end position="171"/>
    </location>
</feature>
<keyword evidence="1" id="KW-0732">Signal</keyword>
<evidence type="ECO:0000256" key="1">
    <source>
        <dbReference type="SAM" id="SignalP"/>
    </source>
</evidence>
<comment type="caution">
    <text evidence="2">The sequence shown here is derived from an EMBL/GenBank/DDBJ whole genome shotgun (WGS) entry which is preliminary data.</text>
</comment>
<reference evidence="2" key="1">
    <citation type="submission" date="2021-01" db="EMBL/GenBank/DDBJ databases">
        <title>Whole genome shotgun sequence of Virgisporangium aurantiacum NBRC 16421.</title>
        <authorList>
            <person name="Komaki H."/>
            <person name="Tamura T."/>
        </authorList>
    </citation>
    <scope>NUCLEOTIDE SEQUENCE</scope>
    <source>
        <strain evidence="2">NBRC 16421</strain>
    </source>
</reference>
<dbReference type="AlphaFoldDB" id="A0A8J3Z529"/>
<organism evidence="2 3">
    <name type="scientific">Virgisporangium aurantiacum</name>
    <dbReference type="NCBI Taxonomy" id="175570"/>
    <lineage>
        <taxon>Bacteria</taxon>
        <taxon>Bacillati</taxon>
        <taxon>Actinomycetota</taxon>
        <taxon>Actinomycetes</taxon>
        <taxon>Micromonosporales</taxon>
        <taxon>Micromonosporaceae</taxon>
        <taxon>Virgisporangium</taxon>
    </lineage>
</organism>
<protein>
    <submittedName>
        <fullName evidence="2">Uncharacterized protein</fullName>
    </submittedName>
</protein>
<dbReference type="EMBL" id="BOPG01000017">
    <property type="protein sequence ID" value="GIJ55440.1"/>
    <property type="molecule type" value="Genomic_DNA"/>
</dbReference>
<proteinExistence type="predicted"/>
<gene>
    <name evidence="2" type="ORF">Vau01_029560</name>
</gene>
<evidence type="ECO:0000313" key="2">
    <source>
        <dbReference type="EMBL" id="GIJ55440.1"/>
    </source>
</evidence>
<accession>A0A8J3Z529</accession>
<name>A0A8J3Z529_9ACTN</name>
<evidence type="ECO:0000313" key="3">
    <source>
        <dbReference type="Proteomes" id="UP000612585"/>
    </source>
</evidence>